<feature type="domain" description="Toxin co-regulated pilus biosynthesis protein Q C-terminal" evidence="2">
    <location>
        <begin position="136"/>
        <end position="212"/>
    </location>
</feature>
<evidence type="ECO:0000256" key="1">
    <source>
        <dbReference type="SAM" id="SignalP"/>
    </source>
</evidence>
<dbReference type="EMBL" id="BMEG01000014">
    <property type="protein sequence ID" value="GGD93926.1"/>
    <property type="molecule type" value="Genomic_DNA"/>
</dbReference>
<dbReference type="Pfam" id="PF10671">
    <property type="entry name" value="TcpQ"/>
    <property type="match status" value="1"/>
</dbReference>
<name>A0A069NLM8_9BURK</name>
<keyword evidence="6" id="KW-1185">Reference proteome</keyword>
<reference evidence="6" key="3">
    <citation type="journal article" date="2019" name="Int. J. Syst. Evol. Microbiol.">
        <title>The Global Catalogue of Microorganisms (GCM) 10K type strain sequencing project: providing services to taxonomists for standard genome sequencing and annotation.</title>
        <authorList>
            <consortium name="The Broad Institute Genomics Platform"/>
            <consortium name="The Broad Institute Genome Sequencing Center for Infectious Disease"/>
            <person name="Wu L."/>
            <person name="Ma J."/>
        </authorList>
    </citation>
    <scope>NUCLEOTIDE SEQUENCE [LARGE SCALE GENOMIC DNA]</scope>
    <source>
        <strain evidence="6">CGMCC 1.11013</strain>
    </source>
</reference>
<feature type="signal peptide" evidence="1">
    <location>
        <begin position="1"/>
        <end position="32"/>
    </location>
</feature>
<reference evidence="3" key="4">
    <citation type="submission" date="2024-05" db="EMBL/GenBank/DDBJ databases">
        <authorList>
            <person name="Sun Q."/>
            <person name="Zhou Y."/>
        </authorList>
    </citation>
    <scope>NUCLEOTIDE SEQUENCE</scope>
    <source>
        <strain evidence="3">CGMCC 1.11013</strain>
    </source>
</reference>
<accession>A0A069NLM8</accession>
<dbReference type="InterPro" id="IPR018927">
    <property type="entry name" value="Pilus_synth_Q_C"/>
</dbReference>
<dbReference type="Proteomes" id="UP000027439">
    <property type="component" value="Unassembled WGS sequence"/>
</dbReference>
<feature type="chain" id="PRO_5001663695" evidence="1">
    <location>
        <begin position="33"/>
        <end position="219"/>
    </location>
</feature>
<sequence>MTPIFSLQTHRTARMVAHLFACLALTTVSALAAADPDRSRLAPPPGDGWQLLSAPAAKAPVAQLAMVAPAAHVSVSAPVAPAAPASPAALKAAIGGAAPCALPGAAAPSPVGSMDVAPVVVPSQGVATVPGGVLSFSITPQDINMRNALDRWLQQQGWQLAWKIDDDLPLEFNATFSGDFKSVLTQVMQATNHMRTPTRVCKHTNNVIRVVARAANCQE</sequence>
<dbReference type="eggNOG" id="COG3504">
    <property type="taxonomic scope" value="Bacteria"/>
</dbReference>
<dbReference type="Proteomes" id="UP000597138">
    <property type="component" value="Unassembled WGS sequence"/>
</dbReference>
<evidence type="ECO:0000313" key="4">
    <source>
        <dbReference type="EMBL" id="KDR29335.1"/>
    </source>
</evidence>
<dbReference type="STRING" id="1071679.BG57_18225"/>
<keyword evidence="1" id="KW-0732">Signal</keyword>
<reference evidence="4 5" key="2">
    <citation type="submission" date="2014-03" db="EMBL/GenBank/DDBJ databases">
        <title>Draft Genome Sequences of Four Burkholderia Strains.</title>
        <authorList>
            <person name="Liu X.Y."/>
            <person name="Li C.X."/>
            <person name="Xu J.H."/>
        </authorList>
    </citation>
    <scope>NUCLEOTIDE SEQUENCE [LARGE SCALE GENOMIC DNA]</scope>
    <source>
        <strain evidence="4 5">R27</strain>
    </source>
</reference>
<dbReference type="EMBL" id="JFHE01000031">
    <property type="protein sequence ID" value="KDR29335.1"/>
    <property type="molecule type" value="Genomic_DNA"/>
</dbReference>
<evidence type="ECO:0000313" key="5">
    <source>
        <dbReference type="Proteomes" id="UP000027439"/>
    </source>
</evidence>
<evidence type="ECO:0000313" key="6">
    <source>
        <dbReference type="Proteomes" id="UP000597138"/>
    </source>
</evidence>
<proteinExistence type="predicted"/>
<comment type="caution">
    <text evidence="4">The sequence shown here is derived from an EMBL/GenBank/DDBJ whole genome shotgun (WGS) entry which is preliminary data.</text>
</comment>
<evidence type="ECO:0000313" key="3">
    <source>
        <dbReference type="EMBL" id="GGD93926.1"/>
    </source>
</evidence>
<gene>
    <name evidence="4" type="ORF">BG57_18225</name>
    <name evidence="3" type="ORF">GCM10010985_55770</name>
</gene>
<protein>
    <submittedName>
        <fullName evidence="4">Pilus assembly protein</fullName>
    </submittedName>
</protein>
<reference evidence="3" key="1">
    <citation type="journal article" date="2014" name="Int. J. Syst. Evol. Microbiol.">
        <title>Complete genome of a new Firmicutes species belonging to the dominant human colonic microbiota ('Ruminococcus bicirculans') reveals two chromosomes and a selective capacity to utilize plant glucans.</title>
        <authorList>
            <consortium name="NISC Comparative Sequencing Program"/>
            <person name="Wegmann U."/>
            <person name="Louis P."/>
            <person name="Goesmann A."/>
            <person name="Henrissat B."/>
            <person name="Duncan S.H."/>
            <person name="Flint H.J."/>
        </authorList>
    </citation>
    <scope>NUCLEOTIDE SEQUENCE</scope>
    <source>
        <strain evidence="3">CGMCC 1.11013</strain>
    </source>
</reference>
<organism evidence="4 5">
    <name type="scientific">Caballeronia grimmiae</name>
    <dbReference type="NCBI Taxonomy" id="1071679"/>
    <lineage>
        <taxon>Bacteria</taxon>
        <taxon>Pseudomonadati</taxon>
        <taxon>Pseudomonadota</taxon>
        <taxon>Betaproteobacteria</taxon>
        <taxon>Burkholderiales</taxon>
        <taxon>Burkholderiaceae</taxon>
        <taxon>Caballeronia</taxon>
    </lineage>
</organism>
<dbReference type="AlphaFoldDB" id="A0A069NLM8"/>
<evidence type="ECO:0000259" key="2">
    <source>
        <dbReference type="Pfam" id="PF10671"/>
    </source>
</evidence>
<dbReference type="Gene3D" id="3.55.50.70">
    <property type="match status" value="1"/>
</dbReference>
<dbReference type="RefSeq" id="WP_035968659.1">
    <property type="nucleotide sequence ID" value="NZ_BMEG01000014.1"/>
</dbReference>